<sequence>MRTEEATPETERVLFVESRADARVLADLGTALPPRAAGEEVLFLSFAYADVPLGRRYECCFPRADERDVTWVTATVVAVTQQFGKPFTHIPHGWKTLALLRFEPEVPQLVRALPTASAWYEHPATVHIADRATWEARRREYGGDDGFGAVLRRWTEHRRTDSGELSRQTGLPEERVRGVLGGGPASPSLLRRLGPALGLPAADVFVLAGQEVPDDLAPLDPWAGRLVPDLVRHAVELSPDGIRAVRGFVASLPQEKPVARPREGAAGPAPRAGGTGPGALLMRLVGNRNLGLTATAKTFALLTGRYWPPATYGVVARGGIEVTADLLADFAAVLGVPAPDLAVLCGVPAAEAPAPATGPGELISDARRLTADQMRQVIEVARAQPS</sequence>
<accession>A0ABY7NWD2</accession>
<dbReference type="Proteomes" id="UP001212326">
    <property type="component" value="Chromosome"/>
</dbReference>
<name>A0ABY7NWD2_9ACTN</name>
<proteinExistence type="predicted"/>
<evidence type="ECO:0000313" key="1">
    <source>
        <dbReference type="EMBL" id="WBO62497.1"/>
    </source>
</evidence>
<organism evidence="1 2">
    <name type="scientific">Streptomyces camelliae</name>
    <dbReference type="NCBI Taxonomy" id="3004093"/>
    <lineage>
        <taxon>Bacteria</taxon>
        <taxon>Bacillati</taxon>
        <taxon>Actinomycetota</taxon>
        <taxon>Actinomycetes</taxon>
        <taxon>Kitasatosporales</taxon>
        <taxon>Streptomycetaceae</taxon>
        <taxon>Streptomyces</taxon>
    </lineage>
</organism>
<keyword evidence="2" id="KW-1185">Reference proteome</keyword>
<evidence type="ECO:0008006" key="3">
    <source>
        <dbReference type="Google" id="ProtNLM"/>
    </source>
</evidence>
<gene>
    <name evidence="1" type="ORF">O1G22_06525</name>
</gene>
<dbReference type="RefSeq" id="WP_270080430.1">
    <property type="nucleotide sequence ID" value="NZ_CP115300.1"/>
</dbReference>
<reference evidence="1 2" key="1">
    <citation type="submission" date="2022-12" db="EMBL/GenBank/DDBJ databases">
        <authorList>
            <person name="Mo P."/>
        </authorList>
    </citation>
    <scope>NUCLEOTIDE SEQUENCE [LARGE SCALE GENOMIC DNA]</scope>
    <source>
        <strain evidence="1 2">HUAS 2-6</strain>
    </source>
</reference>
<dbReference type="EMBL" id="CP115300">
    <property type="protein sequence ID" value="WBO62497.1"/>
    <property type="molecule type" value="Genomic_DNA"/>
</dbReference>
<protein>
    <recommendedName>
        <fullName evidence="3">HTH cro/C1-type domain-containing protein</fullName>
    </recommendedName>
</protein>
<evidence type="ECO:0000313" key="2">
    <source>
        <dbReference type="Proteomes" id="UP001212326"/>
    </source>
</evidence>